<keyword evidence="1" id="KW-0742">SOS response</keyword>
<dbReference type="PANTHER" id="PTHR32182">
    <property type="entry name" value="DNA REPLICATION AND REPAIR PROTEIN RECF"/>
    <property type="match status" value="1"/>
</dbReference>
<evidence type="ECO:0000256" key="1">
    <source>
        <dbReference type="ARBA" id="ARBA00023236"/>
    </source>
</evidence>
<feature type="domain" description="ATPase AAA-type core" evidence="2">
    <location>
        <begin position="281"/>
        <end position="377"/>
    </location>
</feature>
<proteinExistence type="predicted"/>
<comment type="caution">
    <text evidence="3">The sequence shown here is derived from an EMBL/GenBank/DDBJ whole genome shotgun (WGS) entry which is preliminary data.</text>
</comment>
<dbReference type="SUPFAM" id="SSF52540">
    <property type="entry name" value="P-loop containing nucleoside triphosphate hydrolases"/>
    <property type="match status" value="1"/>
</dbReference>
<accession>A0ABS4UJE0</accession>
<dbReference type="Proteomes" id="UP000755585">
    <property type="component" value="Unassembled WGS sequence"/>
</dbReference>
<dbReference type="InterPro" id="IPR003959">
    <property type="entry name" value="ATPase_AAA_core"/>
</dbReference>
<dbReference type="PIRSF" id="PIRSF029347">
    <property type="entry name" value="RecF"/>
    <property type="match status" value="1"/>
</dbReference>
<keyword evidence="4" id="KW-1185">Reference proteome</keyword>
<dbReference type="EMBL" id="JAGINT010000001">
    <property type="protein sequence ID" value="MBP2351734.1"/>
    <property type="molecule type" value="Genomic_DNA"/>
</dbReference>
<dbReference type="Gene3D" id="3.40.50.300">
    <property type="entry name" value="P-loop containing nucleotide triphosphate hydrolases"/>
    <property type="match status" value="2"/>
</dbReference>
<evidence type="ECO:0000259" key="2">
    <source>
        <dbReference type="Pfam" id="PF13304"/>
    </source>
</evidence>
<sequence length="448" mass="48783">MTTARLRAIKLTAFKSFRDEVLPVDDVTVLTGRNSSGKSNALDGIEVLSRLAGGEELADALDGRRREGGPVRGGSAACAPHGTTSFKLGCTVALGVDIYRMDVHVQVKPELRILEETLTGPAPALESGVVEERVLLATRPAETDDAVLHGEIFNGKRGSNPVLLFRDNRLLTSQIPLRVIAENRTDRAVIRGAEAVMAALRGVFHLDPIPHLMRGFIPERDSDLRRTGENISAALQKLRRSDGTTFERITQLVREVADERIRDLTTVKSDLGDVMLALREGQQKSDISPAREMSDGLLRFIAIATALLTSNRGLDIDAAGLSSHRRRIDPGVLLVIEELENGLHPSQASRVLGLIQEASRELETKVMVTTHSPALLNAMTGRLNRSVIVCYRDREDGKSHLTRLPDLPGYAQAMALGDLGDVIARGHLVAPEEASSDYSEFNRLLGID</sequence>
<organism evidence="3 4">
    <name type="scientific">Kribbella aluminosa</name>
    <dbReference type="NCBI Taxonomy" id="416017"/>
    <lineage>
        <taxon>Bacteria</taxon>
        <taxon>Bacillati</taxon>
        <taxon>Actinomycetota</taxon>
        <taxon>Actinomycetes</taxon>
        <taxon>Propionibacteriales</taxon>
        <taxon>Kribbellaceae</taxon>
        <taxon>Kribbella</taxon>
    </lineage>
</organism>
<name>A0ABS4UJE0_9ACTN</name>
<dbReference type="RefSeq" id="WP_209694597.1">
    <property type="nucleotide sequence ID" value="NZ_BAAAVU010000013.1"/>
</dbReference>
<dbReference type="InterPro" id="IPR027417">
    <property type="entry name" value="P-loop_NTPase"/>
</dbReference>
<dbReference type="PANTHER" id="PTHR32182:SF22">
    <property type="entry name" value="ATP-DEPENDENT ENDONUCLEASE, OLD FAMILY-RELATED"/>
    <property type="match status" value="1"/>
</dbReference>
<evidence type="ECO:0000313" key="3">
    <source>
        <dbReference type="EMBL" id="MBP2351734.1"/>
    </source>
</evidence>
<evidence type="ECO:0000313" key="4">
    <source>
        <dbReference type="Proteomes" id="UP000755585"/>
    </source>
</evidence>
<reference evidence="3 4" key="1">
    <citation type="submission" date="2021-03" db="EMBL/GenBank/DDBJ databases">
        <title>Sequencing the genomes of 1000 actinobacteria strains.</title>
        <authorList>
            <person name="Klenk H.-P."/>
        </authorList>
    </citation>
    <scope>NUCLEOTIDE SEQUENCE [LARGE SCALE GENOMIC DNA]</scope>
    <source>
        <strain evidence="3 4">DSM 18824</strain>
    </source>
</reference>
<protein>
    <submittedName>
        <fullName evidence="3">ATPase</fullName>
    </submittedName>
</protein>
<gene>
    <name evidence="3" type="ORF">JOF29_002817</name>
</gene>
<dbReference type="InterPro" id="IPR014555">
    <property type="entry name" value="RecF-like"/>
</dbReference>
<keyword evidence="1" id="KW-0227">DNA damage</keyword>
<dbReference type="Pfam" id="PF13304">
    <property type="entry name" value="AAA_21"/>
    <property type="match status" value="1"/>
</dbReference>